<dbReference type="Gene3D" id="2.120.10.30">
    <property type="entry name" value="TolB, C-terminal domain"/>
    <property type="match status" value="6"/>
</dbReference>
<feature type="chain" id="PRO_5011118176" evidence="3">
    <location>
        <begin position="28"/>
        <end position="719"/>
    </location>
</feature>
<dbReference type="Proteomes" id="UP000054925">
    <property type="component" value="Unassembled WGS sequence"/>
</dbReference>
<evidence type="ECO:0000256" key="1">
    <source>
        <dbReference type="ARBA" id="ARBA00022737"/>
    </source>
</evidence>
<dbReference type="InterPro" id="IPR001258">
    <property type="entry name" value="NHL_repeat"/>
</dbReference>
<dbReference type="PROSITE" id="PS51257">
    <property type="entry name" value="PROKAR_LIPOPROTEIN"/>
    <property type="match status" value="1"/>
</dbReference>
<dbReference type="InterPro" id="IPR056822">
    <property type="entry name" value="TEN_NHL"/>
</dbReference>
<evidence type="ECO:0000256" key="3">
    <source>
        <dbReference type="SAM" id="SignalP"/>
    </source>
</evidence>
<dbReference type="GO" id="GO:0004674">
    <property type="term" value="F:protein serine/threonine kinase activity"/>
    <property type="evidence" value="ECO:0007669"/>
    <property type="project" value="UniProtKB-EC"/>
</dbReference>
<evidence type="ECO:0000313" key="6">
    <source>
        <dbReference type="Proteomes" id="UP000054925"/>
    </source>
</evidence>
<keyword evidence="6" id="KW-1185">Reference proteome</keyword>
<dbReference type="SUPFAM" id="SSF63825">
    <property type="entry name" value="YWTD domain"/>
    <property type="match status" value="2"/>
</dbReference>
<dbReference type="Pfam" id="PF01436">
    <property type="entry name" value="NHL"/>
    <property type="match status" value="7"/>
</dbReference>
<dbReference type="AlphaFoldDB" id="A0A158KM76"/>
<keyword evidence="3" id="KW-0732">Signal</keyword>
<dbReference type="SUPFAM" id="SSF101898">
    <property type="entry name" value="NHL repeat"/>
    <property type="match status" value="1"/>
</dbReference>
<dbReference type="CDD" id="cd14953">
    <property type="entry name" value="NHL_like_1"/>
    <property type="match status" value="2"/>
</dbReference>
<dbReference type="EC" id="2.7.11.1" evidence="5"/>
<sequence>MRQSRRALATCCLITWFLSFCVSVASCGGGNEAANTPVSRDESVAAFSKKPSEKDIGLFIVAGRIGGTGSLDGTGVVARFGSPQSIAADSAGNLYVADTGNHIVRKITPAGVVTTLAGTAGVTGSADGSGAAAQFNLPQAIAAEPAGNLYVADTANHIVRKITPAGVVTTLAGTAGVTGSADGSGAAARFNYPQGIATDSAGNVYVTDSGSTIRKITPAGVVTTLAGTAGMWGYADGSGAAGRFSGLRGIGADAAGNLYVADSGNNTIRKITPAGVVTTLAGTAGVAGRGDGSGAAAQFDGPTGIAADDAGNVHVADTNNYTVRKITAAGAVTTLAGRPGVVGHADGNGAAARFNYPIGIAADYAGHVYVADTSNFTIRKITAAGAVTTLAGDPVVTGHADGSGAAAEFNFPAGIAADRAGNLYVADTNNSSIRKITAAGVVTTLAGTPGVSGAADGSGAAARFSYPFGIAADRAGNVYVADSGNNTIRKITPAGVVTTLAGTAGVSGIADGSGAAAQFHIPSGIAADRAGNLYVADKSSHTIRKITAAGMVTTLAGTPGVDGSADGSGTAARFSYPVGIAADRAGNVYVADSGNHTIRKITPSGFVTTLAGTAGVSGSADGSGAAAQFYAPHDIAADHVGNLYVADFGNGTIRKITAAGVVTTVAGVAQQQGIRLGCLPGRLSMPLGVTLAGHDDTLGVTSSNSVLKLVLRSREGPQI</sequence>
<comment type="caution">
    <text evidence="5">The sequence shown here is derived from an EMBL/GenBank/DDBJ whole genome shotgun (WGS) entry which is preliminary data.</text>
</comment>
<keyword evidence="1" id="KW-0677">Repeat</keyword>
<proteinExistence type="predicted"/>
<dbReference type="OrthoDB" id="9774579at2"/>
<keyword evidence="5" id="KW-0808">Transferase</keyword>
<dbReference type="Pfam" id="PF25021">
    <property type="entry name" value="TEN_NHL"/>
    <property type="match status" value="1"/>
</dbReference>
<name>A0A158KM76_9BURK</name>
<protein>
    <submittedName>
        <fullName evidence="5">Serine/threonine-protein kinase PknD</fullName>
        <ecNumber evidence="5">2.7.11.1</ecNumber>
    </submittedName>
</protein>
<keyword evidence="5" id="KW-0418">Kinase</keyword>
<dbReference type="InterPro" id="IPR011042">
    <property type="entry name" value="6-blade_b-propeller_TolB-like"/>
</dbReference>
<evidence type="ECO:0000313" key="5">
    <source>
        <dbReference type="EMBL" id="SAL82232.1"/>
    </source>
</evidence>
<gene>
    <name evidence="5" type="primary">pknD</name>
    <name evidence="5" type="ORF">AWB67_06064</name>
</gene>
<accession>A0A158KM76</accession>
<feature type="repeat" description="NHL" evidence="2">
    <location>
        <begin position="404"/>
        <end position="439"/>
    </location>
</feature>
<dbReference type="EMBL" id="FCOL02000073">
    <property type="protein sequence ID" value="SAL82232.1"/>
    <property type="molecule type" value="Genomic_DNA"/>
</dbReference>
<feature type="repeat" description="NHL" evidence="2">
    <location>
        <begin position="294"/>
        <end position="329"/>
    </location>
</feature>
<organism evidence="5 6">
    <name type="scientific">Caballeronia terrestris</name>
    <dbReference type="NCBI Taxonomy" id="1226301"/>
    <lineage>
        <taxon>Bacteria</taxon>
        <taxon>Pseudomonadati</taxon>
        <taxon>Pseudomonadota</taxon>
        <taxon>Betaproteobacteria</taxon>
        <taxon>Burkholderiales</taxon>
        <taxon>Burkholderiaceae</taxon>
        <taxon>Caballeronia</taxon>
    </lineage>
</organism>
<reference evidence="5" key="1">
    <citation type="submission" date="2016-01" db="EMBL/GenBank/DDBJ databases">
        <authorList>
            <person name="Peeters C."/>
        </authorList>
    </citation>
    <scope>NUCLEOTIDE SEQUENCE [LARGE SCALE GENOMIC DNA]</scope>
    <source>
        <strain evidence="5">LMG 22937</strain>
    </source>
</reference>
<feature type="domain" description="Teneurin NHL" evidence="4">
    <location>
        <begin position="184"/>
        <end position="230"/>
    </location>
</feature>
<feature type="repeat" description="NHL" evidence="2">
    <location>
        <begin position="574"/>
        <end position="604"/>
    </location>
</feature>
<dbReference type="PROSITE" id="PS51125">
    <property type="entry name" value="NHL"/>
    <property type="match status" value="4"/>
</dbReference>
<dbReference type="PANTHER" id="PTHR13833">
    <property type="match status" value="1"/>
</dbReference>
<feature type="repeat" description="NHL" evidence="2">
    <location>
        <begin position="464"/>
        <end position="494"/>
    </location>
</feature>
<evidence type="ECO:0000256" key="2">
    <source>
        <dbReference type="PROSITE-ProRule" id="PRU00504"/>
    </source>
</evidence>
<dbReference type="PANTHER" id="PTHR13833:SF71">
    <property type="entry name" value="NHL DOMAIN-CONTAINING PROTEIN"/>
    <property type="match status" value="1"/>
</dbReference>
<feature type="signal peptide" evidence="3">
    <location>
        <begin position="1"/>
        <end position="27"/>
    </location>
</feature>
<evidence type="ECO:0000259" key="4">
    <source>
        <dbReference type="Pfam" id="PF25021"/>
    </source>
</evidence>